<organism evidence="2 3">
    <name type="scientific">Pedobacter africanus</name>
    <dbReference type="NCBI Taxonomy" id="151894"/>
    <lineage>
        <taxon>Bacteria</taxon>
        <taxon>Pseudomonadati</taxon>
        <taxon>Bacteroidota</taxon>
        <taxon>Sphingobacteriia</taxon>
        <taxon>Sphingobacteriales</taxon>
        <taxon>Sphingobacteriaceae</taxon>
        <taxon>Pedobacter</taxon>
    </lineage>
</organism>
<dbReference type="InterPro" id="IPR011008">
    <property type="entry name" value="Dimeric_a/b-barrel"/>
</dbReference>
<proteinExistence type="predicted"/>
<protein>
    <submittedName>
        <fullName evidence="2">Quinol monooxygenase YgiN</fullName>
    </submittedName>
</protein>
<evidence type="ECO:0000313" key="2">
    <source>
        <dbReference type="EMBL" id="SMC95397.1"/>
    </source>
</evidence>
<gene>
    <name evidence="2" type="ORF">SAMN04488524_3640</name>
</gene>
<dbReference type="AlphaFoldDB" id="A0A1W2DD13"/>
<dbReference type="PROSITE" id="PS51725">
    <property type="entry name" value="ABM"/>
    <property type="match status" value="1"/>
</dbReference>
<dbReference type="RefSeq" id="WP_084240428.1">
    <property type="nucleotide sequence ID" value="NZ_FWXT01000003.1"/>
</dbReference>
<dbReference type="Pfam" id="PF03992">
    <property type="entry name" value="ABM"/>
    <property type="match status" value="1"/>
</dbReference>
<dbReference type="SUPFAM" id="SSF54909">
    <property type="entry name" value="Dimeric alpha+beta barrel"/>
    <property type="match status" value="1"/>
</dbReference>
<evidence type="ECO:0000313" key="3">
    <source>
        <dbReference type="Proteomes" id="UP000192756"/>
    </source>
</evidence>
<feature type="domain" description="ABM" evidence="1">
    <location>
        <begin position="2"/>
        <end position="92"/>
    </location>
</feature>
<dbReference type="Gene3D" id="3.30.70.100">
    <property type="match status" value="1"/>
</dbReference>
<accession>A0A1W2DD13</accession>
<keyword evidence="2" id="KW-0503">Monooxygenase</keyword>
<dbReference type="EMBL" id="FWXT01000003">
    <property type="protein sequence ID" value="SMC95397.1"/>
    <property type="molecule type" value="Genomic_DNA"/>
</dbReference>
<dbReference type="Proteomes" id="UP000192756">
    <property type="component" value="Unassembled WGS sequence"/>
</dbReference>
<reference evidence="3" key="1">
    <citation type="submission" date="2017-04" db="EMBL/GenBank/DDBJ databases">
        <authorList>
            <person name="Varghese N."/>
            <person name="Submissions S."/>
        </authorList>
    </citation>
    <scope>NUCLEOTIDE SEQUENCE [LARGE SCALE GENOMIC DNA]</scope>
    <source>
        <strain evidence="3">DSM 12126</strain>
    </source>
</reference>
<keyword evidence="3" id="KW-1185">Reference proteome</keyword>
<dbReference type="OrthoDB" id="1120859at2"/>
<dbReference type="STRING" id="151894.SAMN04488524_3640"/>
<name>A0A1W2DD13_9SPHI</name>
<keyword evidence="2" id="KW-0560">Oxidoreductase</keyword>
<dbReference type="GO" id="GO:0004497">
    <property type="term" value="F:monooxygenase activity"/>
    <property type="evidence" value="ECO:0007669"/>
    <property type="project" value="UniProtKB-KW"/>
</dbReference>
<sequence>MLVRLVKMHFYPEFTAEFQELFKTVQPRISAFEGCHSVQLLQDQNDPEVFFTISHWSSEAQLNVYRKSELFTSTWAQVKPNFKAKAEAWSLLGK</sequence>
<evidence type="ECO:0000259" key="1">
    <source>
        <dbReference type="PROSITE" id="PS51725"/>
    </source>
</evidence>
<dbReference type="InterPro" id="IPR007138">
    <property type="entry name" value="ABM_dom"/>
</dbReference>